<dbReference type="RefSeq" id="WP_006305287.1">
    <property type="nucleotide sequence ID" value="NZ_GL892076.1"/>
</dbReference>
<dbReference type="STRING" id="888060.HMPREF9081_0448"/>
<name>F5RJL3_9FIRM</name>
<keyword evidence="2" id="KW-1185">Reference proteome</keyword>
<sequence length="128" mass="15382">MFHIEDKETYERIKRDRTDAKERMDKSIEAYGATCLTLKNEFEHLEKINKMRGALPNAKFVRIDSHMKIAVCEKYVLYGSQNMMSYRYKAGKKDIRSEITIKDTDVREIEEFKKIIEREVGKRVRLRW</sequence>
<accession>F5RJL3</accession>
<dbReference type="HOGENOM" id="CLU_1955682_0_0_9"/>
<evidence type="ECO:0000313" key="2">
    <source>
        <dbReference type="Proteomes" id="UP000004067"/>
    </source>
</evidence>
<organism evidence="1 2">
    <name type="scientific">Centipeda periodontii DSM 2778</name>
    <dbReference type="NCBI Taxonomy" id="888060"/>
    <lineage>
        <taxon>Bacteria</taxon>
        <taxon>Bacillati</taxon>
        <taxon>Bacillota</taxon>
        <taxon>Negativicutes</taxon>
        <taxon>Selenomonadales</taxon>
        <taxon>Selenomonadaceae</taxon>
        <taxon>Centipeda</taxon>
    </lineage>
</organism>
<proteinExistence type="predicted"/>
<protein>
    <submittedName>
        <fullName evidence="1">Uncharacterized protein</fullName>
    </submittedName>
</protein>
<reference evidence="1 2" key="1">
    <citation type="submission" date="2011-04" db="EMBL/GenBank/DDBJ databases">
        <authorList>
            <person name="Muzny D."/>
            <person name="Qin X."/>
            <person name="Deng J."/>
            <person name="Jiang H."/>
            <person name="Liu Y."/>
            <person name="Qu J."/>
            <person name="Song X.-Z."/>
            <person name="Zhang L."/>
            <person name="Thornton R."/>
            <person name="Coyle M."/>
            <person name="Francisco L."/>
            <person name="Jackson L."/>
            <person name="Javaid M."/>
            <person name="Korchina V."/>
            <person name="Kovar C."/>
            <person name="Mata R."/>
            <person name="Mathew T."/>
            <person name="Ngo R."/>
            <person name="Nguyen L."/>
            <person name="Nguyen N."/>
            <person name="Okwuonu G."/>
            <person name="Ongeri F."/>
            <person name="Pham C."/>
            <person name="Simmons D."/>
            <person name="Wilczek-Boney K."/>
            <person name="Hale W."/>
            <person name="Jakkamsetti A."/>
            <person name="Pham P."/>
            <person name="Ruth R."/>
            <person name="San Lucas F."/>
            <person name="Warren J."/>
            <person name="Zhang J."/>
            <person name="Zhao Z."/>
            <person name="Zhou C."/>
            <person name="Zhu D."/>
            <person name="Lee S."/>
            <person name="Bess C."/>
            <person name="Blankenburg K."/>
            <person name="Forbes L."/>
            <person name="Fu Q."/>
            <person name="Gubbala S."/>
            <person name="Hirani K."/>
            <person name="Jayaseelan J.C."/>
            <person name="Lara F."/>
            <person name="Munidasa M."/>
            <person name="Palculict T."/>
            <person name="Patil S."/>
            <person name="Pu L.-L."/>
            <person name="Saada N."/>
            <person name="Tang L."/>
            <person name="Weissenberger G."/>
            <person name="Zhu Y."/>
            <person name="Hemphill L."/>
            <person name="Shang Y."/>
            <person name="Youmans B."/>
            <person name="Ayvaz T."/>
            <person name="Ross M."/>
            <person name="Santibanez J."/>
            <person name="Aqrawi P."/>
            <person name="Gross S."/>
            <person name="Joshi V."/>
            <person name="Fowler G."/>
            <person name="Nazareth L."/>
            <person name="Reid J."/>
            <person name="Worley K."/>
            <person name="Petrosino J."/>
            <person name="Highlander S."/>
            <person name="Gibbs R."/>
        </authorList>
    </citation>
    <scope>NUCLEOTIDE SEQUENCE [LARGE SCALE GENOMIC DNA]</scope>
    <source>
        <strain evidence="1 2">DSM 2778</strain>
    </source>
</reference>
<gene>
    <name evidence="1" type="ORF">HMPREF9081_0448</name>
</gene>
<dbReference type="EMBL" id="AFHQ01000012">
    <property type="protein sequence ID" value="EGK61664.1"/>
    <property type="molecule type" value="Genomic_DNA"/>
</dbReference>
<dbReference type="AlphaFoldDB" id="F5RJL3"/>
<dbReference type="Proteomes" id="UP000004067">
    <property type="component" value="Unassembled WGS sequence"/>
</dbReference>
<comment type="caution">
    <text evidence="1">The sequence shown here is derived from an EMBL/GenBank/DDBJ whole genome shotgun (WGS) entry which is preliminary data.</text>
</comment>
<evidence type="ECO:0000313" key="1">
    <source>
        <dbReference type="EMBL" id="EGK61664.1"/>
    </source>
</evidence>
<dbReference type="OrthoDB" id="1757952at2"/>